<organism evidence="1 2">
    <name type="scientific">Capsulimonas corticalis</name>
    <dbReference type="NCBI Taxonomy" id="2219043"/>
    <lineage>
        <taxon>Bacteria</taxon>
        <taxon>Bacillati</taxon>
        <taxon>Armatimonadota</taxon>
        <taxon>Armatimonadia</taxon>
        <taxon>Capsulimonadales</taxon>
        <taxon>Capsulimonadaceae</taxon>
        <taxon>Capsulimonas</taxon>
    </lineage>
</organism>
<protein>
    <submittedName>
        <fullName evidence="1">Uncharacterized protein</fullName>
    </submittedName>
</protein>
<name>A0A402D6K2_9BACT</name>
<reference evidence="1 2" key="1">
    <citation type="journal article" date="2019" name="Int. J. Syst. Evol. Microbiol.">
        <title>Capsulimonas corticalis gen. nov., sp. nov., an aerobic capsulated bacterium, of a novel bacterial order, Capsulimonadales ord. nov., of the class Armatimonadia of the phylum Armatimonadetes.</title>
        <authorList>
            <person name="Li J."/>
            <person name="Kudo C."/>
            <person name="Tonouchi A."/>
        </authorList>
    </citation>
    <scope>NUCLEOTIDE SEQUENCE [LARGE SCALE GENOMIC DNA]</scope>
    <source>
        <strain evidence="1 2">AX-7</strain>
    </source>
</reference>
<dbReference type="AlphaFoldDB" id="A0A402D6K2"/>
<dbReference type="Proteomes" id="UP000287394">
    <property type="component" value="Chromosome"/>
</dbReference>
<dbReference type="RefSeq" id="WP_125206402.1">
    <property type="nucleotide sequence ID" value="NZ_AP025739.1"/>
</dbReference>
<accession>A0A402D6K2</accession>
<dbReference type="EMBL" id="AP025739">
    <property type="protein sequence ID" value="BDI30584.1"/>
    <property type="molecule type" value="Genomic_DNA"/>
</dbReference>
<evidence type="ECO:0000313" key="2">
    <source>
        <dbReference type="Proteomes" id="UP000287394"/>
    </source>
</evidence>
<proteinExistence type="predicted"/>
<keyword evidence="2" id="KW-1185">Reference proteome</keyword>
<evidence type="ECO:0000313" key="1">
    <source>
        <dbReference type="EMBL" id="BDI30584.1"/>
    </source>
</evidence>
<sequence length="65" mass="7536">MEDRYIANDFVNWANRIENLNPDDCHADFYAARIAIAASIRRMAAEPQNVEHVRAINGLRLFIYV</sequence>
<dbReference type="KEGG" id="ccot:CCAX7_26350"/>
<gene>
    <name evidence="1" type="ORF">CCAX7_26350</name>
</gene>